<dbReference type="FunFam" id="3.90.740.10:FF:000008">
    <property type="entry name" value="Valine--tRNA ligase, mitochondrial"/>
    <property type="match status" value="1"/>
</dbReference>
<dbReference type="InterPro" id="IPR002303">
    <property type="entry name" value="Valyl-tRNA_ligase"/>
</dbReference>
<reference evidence="11" key="1">
    <citation type="submission" date="2018-10" db="EMBL/GenBank/DDBJ databases">
        <title>Hidden diversity of soil giant viruses.</title>
        <authorList>
            <person name="Schulz F."/>
            <person name="Alteio L."/>
            <person name="Goudeau D."/>
            <person name="Ryan E.M."/>
            <person name="Malmstrom R.R."/>
            <person name="Blanchard J."/>
            <person name="Woyke T."/>
        </authorList>
    </citation>
    <scope>NUCLEOTIDE SEQUENCE</scope>
    <source>
        <strain evidence="11">TEV1</strain>
    </source>
</reference>
<dbReference type="Gene3D" id="3.90.740.10">
    <property type="entry name" value="Valyl/Leucyl/Isoleucyl-tRNA synthetase, editing domain"/>
    <property type="match status" value="1"/>
</dbReference>
<dbReference type="Gene3D" id="3.40.50.620">
    <property type="entry name" value="HUPs"/>
    <property type="match status" value="2"/>
</dbReference>
<keyword evidence="6" id="KW-0030">Aminoacyl-tRNA synthetase</keyword>
<dbReference type="InterPro" id="IPR033705">
    <property type="entry name" value="Anticodon_Ia_Val"/>
</dbReference>
<evidence type="ECO:0000256" key="1">
    <source>
        <dbReference type="ARBA" id="ARBA00013169"/>
    </source>
</evidence>
<evidence type="ECO:0000256" key="3">
    <source>
        <dbReference type="ARBA" id="ARBA00022741"/>
    </source>
</evidence>
<sequence length="703" mass="82298">MDKSYNFIDVEKGILEFWQKNNYFNVFDDSRPTYSIPIPPINRSGRVHVGHALNNTLQDILVRTKRPTHNINWIPGTDHAGISCQTVVTKKLLKEGKNVRQMTKQELFNEIVHWSNEYGNVIIDQLKLLGLSCNWDKIRYTMDDNYVKLVHEVFVKLYERNLIYRGMYITNWCAKCSTVLSNEEVITKTTEKGGKLYHLKYKIVDSDEYLIVATTRPETIFGDTAVAFNPNDERYKNLKGKYCIVPLINRVIPIVSDIAVEKEFATGLMKITPAHDKVDYGIYKRNPTIEVINICDKNNVLLPEYSISKNNKLGSHELVNDIINKLTELNLIEKMEQHSLTIKSCYRCEGRIENNLSDQWYVDMKPLADKVMKEKDNFNFFPSFQKNIFENWLKNIEPWCISRQQIWGPSIPVWYCNDCNHINVSEDVPTQCEKCNSNNIRQDEDVLDTWFSSWLWSFGTQDNPDKPIVHDIIITGGDILFFWVTRMMMASIEITNTLPFKDIYLHGLIRDKDGVKMSKSLGNVIDPLDVISKYGTDALRFSLLCNSSTDQDVKLDPKHFQTGKSLTIKMWNAARWILMKRDSINDMEQYITQHEEVTMLKSLDESVVLIKKFIETYEFNQYARTIYTIFWNDFCSTYLEKTKSDKSYESFKNLCKIFIRLLKLLHPIMPFITEKLYMMLSKELDKFNDIYTFRESIMIDPIN</sequence>
<dbReference type="EMBL" id="MK071980">
    <property type="protein sequence ID" value="AYV75577.1"/>
    <property type="molecule type" value="Genomic_DNA"/>
</dbReference>
<keyword evidence="4" id="KW-0067">ATP-binding</keyword>
<keyword evidence="2 11" id="KW-0436">Ligase</keyword>
<comment type="catalytic activity">
    <reaction evidence="8">
        <text>tRNA(Val) + L-valine + ATP = L-valyl-tRNA(Val) + AMP + diphosphate</text>
        <dbReference type="Rhea" id="RHEA:10704"/>
        <dbReference type="Rhea" id="RHEA-COMP:9672"/>
        <dbReference type="Rhea" id="RHEA-COMP:9708"/>
        <dbReference type="ChEBI" id="CHEBI:30616"/>
        <dbReference type="ChEBI" id="CHEBI:33019"/>
        <dbReference type="ChEBI" id="CHEBI:57762"/>
        <dbReference type="ChEBI" id="CHEBI:78442"/>
        <dbReference type="ChEBI" id="CHEBI:78537"/>
        <dbReference type="ChEBI" id="CHEBI:456215"/>
        <dbReference type="EC" id="6.1.1.9"/>
    </reaction>
</comment>
<dbReference type="NCBIfam" id="NF004349">
    <property type="entry name" value="PRK05729.1"/>
    <property type="match status" value="1"/>
</dbReference>
<evidence type="ECO:0000256" key="6">
    <source>
        <dbReference type="ARBA" id="ARBA00023146"/>
    </source>
</evidence>
<evidence type="ECO:0000313" key="11">
    <source>
        <dbReference type="EMBL" id="AYV75577.1"/>
    </source>
</evidence>
<dbReference type="InterPro" id="IPR014729">
    <property type="entry name" value="Rossmann-like_a/b/a_fold"/>
</dbReference>
<dbReference type="CDD" id="cd07962">
    <property type="entry name" value="Anticodon_Ia_Val"/>
    <property type="match status" value="1"/>
</dbReference>
<feature type="domain" description="Methionyl/Valyl/Leucyl/Isoleucyl-tRNA synthetase anticodon-binding" evidence="10">
    <location>
        <begin position="599"/>
        <end position="683"/>
    </location>
</feature>
<dbReference type="SUPFAM" id="SSF47323">
    <property type="entry name" value="Anticodon-binding domain of a subclass of class I aminoacyl-tRNA synthetases"/>
    <property type="match status" value="1"/>
</dbReference>
<evidence type="ECO:0000259" key="10">
    <source>
        <dbReference type="Pfam" id="PF08264"/>
    </source>
</evidence>
<name>A0A3G4ZL63_9VIRU</name>
<evidence type="ECO:0000256" key="7">
    <source>
        <dbReference type="ARBA" id="ARBA00029936"/>
    </source>
</evidence>
<dbReference type="Pfam" id="PF08264">
    <property type="entry name" value="Anticodon_1"/>
    <property type="match status" value="1"/>
</dbReference>
<accession>A0A3G4ZL63</accession>
<feature type="domain" description="Aminoacyl-tRNA synthetase class Ia" evidence="9">
    <location>
        <begin position="14"/>
        <end position="556"/>
    </location>
</feature>
<dbReference type="InterPro" id="IPR002300">
    <property type="entry name" value="aa-tRNA-synth_Ia"/>
</dbReference>
<evidence type="ECO:0000256" key="2">
    <source>
        <dbReference type="ARBA" id="ARBA00022598"/>
    </source>
</evidence>
<evidence type="ECO:0000259" key="9">
    <source>
        <dbReference type="Pfam" id="PF00133"/>
    </source>
</evidence>
<dbReference type="InterPro" id="IPR013155">
    <property type="entry name" value="M/V/L/I-tRNA-synth_anticd-bd"/>
</dbReference>
<dbReference type="SUPFAM" id="SSF50677">
    <property type="entry name" value="ValRS/IleRS/LeuRS editing domain"/>
    <property type="match status" value="1"/>
</dbReference>
<evidence type="ECO:0000256" key="4">
    <source>
        <dbReference type="ARBA" id="ARBA00022840"/>
    </source>
</evidence>
<dbReference type="NCBIfam" id="TIGR00422">
    <property type="entry name" value="valS"/>
    <property type="match status" value="1"/>
</dbReference>
<dbReference type="CDD" id="cd00817">
    <property type="entry name" value="ValRS_core"/>
    <property type="match status" value="1"/>
</dbReference>
<dbReference type="Gene3D" id="1.10.730.10">
    <property type="entry name" value="Isoleucyl-tRNA Synthetase, Domain 1"/>
    <property type="match status" value="1"/>
</dbReference>
<dbReference type="InterPro" id="IPR009008">
    <property type="entry name" value="Val/Leu/Ile-tRNA-synth_edit"/>
</dbReference>
<dbReference type="GO" id="GO:0002161">
    <property type="term" value="F:aminoacyl-tRNA deacylase activity"/>
    <property type="evidence" value="ECO:0007669"/>
    <property type="project" value="InterPro"/>
</dbReference>
<dbReference type="SUPFAM" id="SSF52374">
    <property type="entry name" value="Nucleotidylyl transferase"/>
    <property type="match status" value="1"/>
</dbReference>
<dbReference type="PRINTS" id="PR00986">
    <property type="entry name" value="TRNASYNTHVAL"/>
</dbReference>
<protein>
    <recommendedName>
        <fullName evidence="1">valine--tRNA ligase</fullName>
        <ecNumber evidence="1">6.1.1.9</ecNumber>
    </recommendedName>
    <alternativeName>
        <fullName evidence="7">Valyl-tRNA synthetase</fullName>
    </alternativeName>
</protein>
<dbReference type="GO" id="GO:0005524">
    <property type="term" value="F:ATP binding"/>
    <property type="evidence" value="ECO:0007669"/>
    <property type="project" value="UniProtKB-KW"/>
</dbReference>
<gene>
    <name evidence="11" type="ORF">Terrestrivirus2_85</name>
</gene>
<organism evidence="11">
    <name type="scientific">Terrestrivirus sp</name>
    <dbReference type="NCBI Taxonomy" id="2487775"/>
    <lineage>
        <taxon>Viruses</taxon>
        <taxon>Varidnaviria</taxon>
        <taxon>Bamfordvirae</taxon>
        <taxon>Nucleocytoviricota</taxon>
        <taxon>Megaviricetes</taxon>
        <taxon>Imitervirales</taxon>
        <taxon>Mimiviridae</taxon>
        <taxon>Klosneuvirinae</taxon>
    </lineage>
</organism>
<dbReference type="InterPro" id="IPR009080">
    <property type="entry name" value="tRNAsynth_Ia_anticodon-bd"/>
</dbReference>
<proteinExistence type="predicted"/>
<keyword evidence="5" id="KW-0648">Protein biosynthesis</keyword>
<evidence type="ECO:0000256" key="8">
    <source>
        <dbReference type="ARBA" id="ARBA00047552"/>
    </source>
</evidence>
<dbReference type="Pfam" id="PF00133">
    <property type="entry name" value="tRNA-synt_1"/>
    <property type="match status" value="1"/>
</dbReference>
<evidence type="ECO:0000256" key="5">
    <source>
        <dbReference type="ARBA" id="ARBA00022917"/>
    </source>
</evidence>
<keyword evidence="3" id="KW-0547">Nucleotide-binding</keyword>
<dbReference type="EC" id="6.1.1.9" evidence="1"/>
<dbReference type="GO" id="GO:0004832">
    <property type="term" value="F:valine-tRNA ligase activity"/>
    <property type="evidence" value="ECO:0007669"/>
    <property type="project" value="UniProtKB-EC"/>
</dbReference>
<dbReference type="PANTHER" id="PTHR11946">
    <property type="entry name" value="VALYL-TRNA SYNTHETASES"/>
    <property type="match status" value="1"/>
</dbReference>
<dbReference type="PANTHER" id="PTHR11946:SF93">
    <property type="entry name" value="VALINE--TRNA LIGASE, CHLOROPLASTIC_MITOCHONDRIAL 2"/>
    <property type="match status" value="1"/>
</dbReference>